<accession>A0A926FDV0</accession>
<dbReference type="Proteomes" id="UP000647416">
    <property type="component" value="Unassembled WGS sequence"/>
</dbReference>
<dbReference type="PANTHER" id="PTHR30121">
    <property type="entry name" value="UNCHARACTERIZED PROTEIN YJGR-RELATED"/>
    <property type="match status" value="1"/>
</dbReference>
<dbReference type="InterPro" id="IPR043964">
    <property type="entry name" value="P-loop_TraG"/>
</dbReference>
<feature type="domain" description="TraG P-loop" evidence="1">
    <location>
        <begin position="428"/>
        <end position="739"/>
    </location>
</feature>
<dbReference type="PANTHER" id="PTHR30121:SF6">
    <property type="entry name" value="SLR6007 PROTEIN"/>
    <property type="match status" value="1"/>
</dbReference>
<dbReference type="Gene3D" id="1.10.8.730">
    <property type="match status" value="1"/>
</dbReference>
<comment type="caution">
    <text evidence="2">The sequence shown here is derived from an EMBL/GenBank/DDBJ whole genome shotgun (WGS) entry which is preliminary data.</text>
</comment>
<dbReference type="Pfam" id="PF19044">
    <property type="entry name" value="P-loop_TraG"/>
    <property type="match status" value="1"/>
</dbReference>
<evidence type="ECO:0000313" key="2">
    <source>
        <dbReference type="EMBL" id="MBC8597392.1"/>
    </source>
</evidence>
<protein>
    <submittedName>
        <fullName evidence="2">DUF87 domain-containing protein</fullName>
    </submittedName>
</protein>
<evidence type="ECO:0000313" key="3">
    <source>
        <dbReference type="Proteomes" id="UP000647416"/>
    </source>
</evidence>
<dbReference type="InterPro" id="IPR027417">
    <property type="entry name" value="P-loop_NTPase"/>
</dbReference>
<dbReference type="AlphaFoldDB" id="A0A926FDV0"/>
<proteinExistence type="predicted"/>
<name>A0A926FDV0_9FIRM</name>
<evidence type="ECO:0000259" key="1">
    <source>
        <dbReference type="Pfam" id="PF19044"/>
    </source>
</evidence>
<reference evidence="2" key="1">
    <citation type="submission" date="2020-08" db="EMBL/GenBank/DDBJ databases">
        <title>Genome public.</title>
        <authorList>
            <person name="Liu C."/>
            <person name="Sun Q."/>
        </authorList>
    </citation>
    <scope>NUCLEOTIDE SEQUENCE</scope>
    <source>
        <strain evidence="2">NSJ-50</strain>
    </source>
</reference>
<dbReference type="InterPro" id="IPR051162">
    <property type="entry name" value="T4SS_component"/>
</dbReference>
<gene>
    <name evidence="2" type="ORF">H8706_11040</name>
</gene>
<sequence>MLNLFGRKNRIKKQKRKIARTVQQSIPIDAIYKDGIFRTGRLFSKSWKFSDINYAVASDDDQLQMFLAHSAILNGLPTDAMAEITIYNRQLHNKVFEQITTPSDNPNYRKYTQELNGILCDKMSESNNIVHEKYITVATEKKNIEEARTFFTRVGNDLTADYAKISSKIAELGYKDRLRIFNDFFKTGENEEFDFDIKKAMAKGADFKDYIAPDSLEFKKDYIKIGDKYARTVFLKEYPSFLKDSMISELTDFSRSMMLSITIQPIPTDEAVKIVQKKLLAIETDITKWQQKQNENNNFSANIPYEMEQMRKEIKEFLDDLTTRDQRMMFVTVTLLHIADSLEQLDNDTETLMSIGRKHLCNFATLKYQQEDGMQTVLPFGILNIKAMRTLTTESTAVLSPYKTQEIIDKGGLYYGINAISHNLLMCNRKLLLNGNGFILGVSGSGKSFAAKMEILMSALFSNDDIIVIDVEREYGSLIRNLGGEVITLSASSKNHINALEINNDIDMDENPVSIKSEFLISLFDQLLKSNDSRLGGGVGAKDKSIIDRCAIKVYGEYLSGKSEYMPTLVDFRNELLRQPEDEAQDLALSLEIFTTGSLDAFAHQSDVNTNNRIVAYDILELGEQMKSIGLLIMLDNIFNRVMANRRRGKYTRVYVDEAHLYFKNPYSADFLLKCWKRFRKYGGLLTGITQNISDCLLNETARGMLSNSEFLLLLNQAPSDRKDLSELLSISDTQMSYITNAGAGRGLIKVGGSIVPFINEFPTDTELYKLMSTKPGEG</sequence>
<dbReference type="RefSeq" id="WP_262432677.1">
    <property type="nucleotide sequence ID" value="NZ_JACRTE010000026.1"/>
</dbReference>
<dbReference type="NCBIfam" id="NF045971">
    <property type="entry name" value="conju_CD1110"/>
    <property type="match status" value="1"/>
</dbReference>
<keyword evidence="3" id="KW-1185">Reference proteome</keyword>
<dbReference type="SUPFAM" id="SSF52540">
    <property type="entry name" value="P-loop containing nucleoside triphosphate hydrolases"/>
    <property type="match status" value="1"/>
</dbReference>
<dbReference type="EMBL" id="JACRTE010000026">
    <property type="protein sequence ID" value="MBC8597392.1"/>
    <property type="molecule type" value="Genomic_DNA"/>
</dbReference>
<organism evidence="2 3">
    <name type="scientific">Qingrenia yutianensis</name>
    <dbReference type="NCBI Taxonomy" id="2763676"/>
    <lineage>
        <taxon>Bacteria</taxon>
        <taxon>Bacillati</taxon>
        <taxon>Bacillota</taxon>
        <taxon>Clostridia</taxon>
        <taxon>Eubacteriales</taxon>
        <taxon>Oscillospiraceae</taxon>
        <taxon>Qingrenia</taxon>
    </lineage>
</organism>
<dbReference type="Gene3D" id="3.40.50.300">
    <property type="entry name" value="P-loop containing nucleotide triphosphate hydrolases"/>
    <property type="match status" value="1"/>
</dbReference>